<name>A0A8R7Q0J4_TRIUA</name>
<dbReference type="Proteomes" id="UP000015106">
    <property type="component" value="Chromosome 4"/>
</dbReference>
<dbReference type="EnsemblPlants" id="TuG1812G0400000255.01.T01">
    <property type="protein sequence ID" value="TuG1812G0400000255.01.T01"/>
    <property type="gene ID" value="TuG1812G0400000255.01"/>
</dbReference>
<dbReference type="AlphaFoldDB" id="A0A8R7Q0J4"/>
<keyword evidence="1" id="KW-1133">Transmembrane helix</keyword>
<keyword evidence="1" id="KW-0812">Transmembrane</keyword>
<reference evidence="2" key="3">
    <citation type="submission" date="2022-06" db="UniProtKB">
        <authorList>
            <consortium name="EnsemblPlants"/>
        </authorList>
    </citation>
    <scope>IDENTIFICATION</scope>
</reference>
<organism evidence="2 3">
    <name type="scientific">Triticum urartu</name>
    <name type="common">Red wild einkorn</name>
    <name type="synonym">Crithodium urartu</name>
    <dbReference type="NCBI Taxonomy" id="4572"/>
    <lineage>
        <taxon>Eukaryota</taxon>
        <taxon>Viridiplantae</taxon>
        <taxon>Streptophyta</taxon>
        <taxon>Embryophyta</taxon>
        <taxon>Tracheophyta</taxon>
        <taxon>Spermatophyta</taxon>
        <taxon>Magnoliopsida</taxon>
        <taxon>Liliopsida</taxon>
        <taxon>Poales</taxon>
        <taxon>Poaceae</taxon>
        <taxon>BOP clade</taxon>
        <taxon>Pooideae</taxon>
        <taxon>Triticodae</taxon>
        <taxon>Triticeae</taxon>
        <taxon>Triticinae</taxon>
        <taxon>Triticum</taxon>
    </lineage>
</organism>
<protein>
    <submittedName>
        <fullName evidence="2">Uncharacterized protein</fullName>
    </submittedName>
</protein>
<feature type="transmembrane region" description="Helical" evidence="1">
    <location>
        <begin position="32"/>
        <end position="55"/>
    </location>
</feature>
<dbReference type="Gramene" id="TuG1812G0400000255.01.T01">
    <property type="protein sequence ID" value="TuG1812G0400000255.01.T01"/>
    <property type="gene ID" value="TuG1812G0400000255.01"/>
</dbReference>
<dbReference type="SUPFAM" id="SSF54001">
    <property type="entry name" value="Cysteine proteinases"/>
    <property type="match status" value="1"/>
</dbReference>
<reference evidence="2" key="2">
    <citation type="submission" date="2018-03" db="EMBL/GenBank/DDBJ databases">
        <title>The Triticum urartu genome reveals the dynamic nature of wheat genome evolution.</title>
        <authorList>
            <person name="Ling H."/>
            <person name="Ma B."/>
            <person name="Shi X."/>
            <person name="Liu H."/>
            <person name="Dong L."/>
            <person name="Sun H."/>
            <person name="Cao Y."/>
            <person name="Gao Q."/>
            <person name="Zheng S."/>
            <person name="Li Y."/>
            <person name="Yu Y."/>
            <person name="Du H."/>
            <person name="Qi M."/>
            <person name="Li Y."/>
            <person name="Yu H."/>
            <person name="Cui Y."/>
            <person name="Wang N."/>
            <person name="Chen C."/>
            <person name="Wu H."/>
            <person name="Zhao Y."/>
            <person name="Zhang J."/>
            <person name="Li Y."/>
            <person name="Zhou W."/>
            <person name="Zhang B."/>
            <person name="Hu W."/>
            <person name="Eijk M."/>
            <person name="Tang J."/>
            <person name="Witsenboer H."/>
            <person name="Zhao S."/>
            <person name="Li Z."/>
            <person name="Zhang A."/>
            <person name="Wang D."/>
            <person name="Liang C."/>
        </authorList>
    </citation>
    <scope>NUCLEOTIDE SEQUENCE [LARGE SCALE GENOMIC DNA]</scope>
    <source>
        <strain evidence="2">cv. G1812</strain>
    </source>
</reference>
<evidence type="ECO:0000256" key="1">
    <source>
        <dbReference type="SAM" id="Phobius"/>
    </source>
</evidence>
<dbReference type="InterPro" id="IPR038765">
    <property type="entry name" value="Papain-like_cys_pep_sf"/>
</dbReference>
<sequence>MFHYARDSSHRENVEIATLKRLFHSWPDSNDYHISQCNTILLPWYMFGLFLLFVLDQNKKVVSIFDPIPIPTLGNNVLKIVVDNLNLALEVANPAFKDDISKWECIVPVAPTNSHCALSGYLVFNYMHSLCDGKLYFPIPNDGFQLRKQFLVHLLKYEEKEAQNNIPYIERSIIDRIYRWTFIASKGGPSRHA</sequence>
<proteinExistence type="predicted"/>
<keyword evidence="1" id="KW-0472">Membrane</keyword>
<evidence type="ECO:0000313" key="3">
    <source>
        <dbReference type="Proteomes" id="UP000015106"/>
    </source>
</evidence>
<evidence type="ECO:0000313" key="2">
    <source>
        <dbReference type="EnsemblPlants" id="TuG1812G0400000255.01.T01"/>
    </source>
</evidence>
<accession>A0A8R7Q0J4</accession>
<reference evidence="3" key="1">
    <citation type="journal article" date="2013" name="Nature">
        <title>Draft genome of the wheat A-genome progenitor Triticum urartu.</title>
        <authorList>
            <person name="Ling H.Q."/>
            <person name="Zhao S."/>
            <person name="Liu D."/>
            <person name="Wang J."/>
            <person name="Sun H."/>
            <person name="Zhang C."/>
            <person name="Fan H."/>
            <person name="Li D."/>
            <person name="Dong L."/>
            <person name="Tao Y."/>
            <person name="Gao C."/>
            <person name="Wu H."/>
            <person name="Li Y."/>
            <person name="Cui Y."/>
            <person name="Guo X."/>
            <person name="Zheng S."/>
            <person name="Wang B."/>
            <person name="Yu K."/>
            <person name="Liang Q."/>
            <person name="Yang W."/>
            <person name="Lou X."/>
            <person name="Chen J."/>
            <person name="Feng M."/>
            <person name="Jian J."/>
            <person name="Zhang X."/>
            <person name="Luo G."/>
            <person name="Jiang Y."/>
            <person name="Liu J."/>
            <person name="Wang Z."/>
            <person name="Sha Y."/>
            <person name="Zhang B."/>
            <person name="Wu H."/>
            <person name="Tang D."/>
            <person name="Shen Q."/>
            <person name="Xue P."/>
            <person name="Zou S."/>
            <person name="Wang X."/>
            <person name="Liu X."/>
            <person name="Wang F."/>
            <person name="Yang Y."/>
            <person name="An X."/>
            <person name="Dong Z."/>
            <person name="Zhang K."/>
            <person name="Zhang X."/>
            <person name="Luo M.C."/>
            <person name="Dvorak J."/>
            <person name="Tong Y."/>
            <person name="Wang J."/>
            <person name="Yang H."/>
            <person name="Li Z."/>
            <person name="Wang D."/>
            <person name="Zhang A."/>
            <person name="Wang J."/>
        </authorList>
    </citation>
    <scope>NUCLEOTIDE SEQUENCE</scope>
    <source>
        <strain evidence="3">cv. G1812</strain>
    </source>
</reference>
<keyword evidence="3" id="KW-1185">Reference proteome</keyword>